<name>A0AAV7LKX3_PLEWA</name>
<dbReference type="Proteomes" id="UP001066276">
    <property type="component" value="Chromosome 11"/>
</dbReference>
<evidence type="ECO:0000313" key="2">
    <source>
        <dbReference type="Proteomes" id="UP001066276"/>
    </source>
</evidence>
<evidence type="ECO:0000313" key="1">
    <source>
        <dbReference type="EMBL" id="KAJ1091687.1"/>
    </source>
</evidence>
<gene>
    <name evidence="1" type="ORF">NDU88_004804</name>
</gene>
<dbReference type="AlphaFoldDB" id="A0AAV7LKX3"/>
<accession>A0AAV7LKX3</accession>
<proteinExistence type="predicted"/>
<dbReference type="EMBL" id="JANPWB010000015">
    <property type="protein sequence ID" value="KAJ1091687.1"/>
    <property type="molecule type" value="Genomic_DNA"/>
</dbReference>
<keyword evidence="2" id="KW-1185">Reference proteome</keyword>
<sequence>MRNESHWLLPACFALTRPVLGHFNPGDSRRGLRFSRHVVFPLVQRRKEAAPAVEGNRGIAASEKRTLV</sequence>
<protein>
    <submittedName>
        <fullName evidence="1">Uncharacterized protein</fullName>
    </submittedName>
</protein>
<organism evidence="1 2">
    <name type="scientific">Pleurodeles waltl</name>
    <name type="common">Iberian ribbed newt</name>
    <dbReference type="NCBI Taxonomy" id="8319"/>
    <lineage>
        <taxon>Eukaryota</taxon>
        <taxon>Metazoa</taxon>
        <taxon>Chordata</taxon>
        <taxon>Craniata</taxon>
        <taxon>Vertebrata</taxon>
        <taxon>Euteleostomi</taxon>
        <taxon>Amphibia</taxon>
        <taxon>Batrachia</taxon>
        <taxon>Caudata</taxon>
        <taxon>Salamandroidea</taxon>
        <taxon>Salamandridae</taxon>
        <taxon>Pleurodelinae</taxon>
        <taxon>Pleurodeles</taxon>
    </lineage>
</organism>
<reference evidence="1" key="1">
    <citation type="journal article" date="2022" name="bioRxiv">
        <title>Sequencing and chromosome-scale assembly of the giantPleurodeles waltlgenome.</title>
        <authorList>
            <person name="Brown T."/>
            <person name="Elewa A."/>
            <person name="Iarovenko S."/>
            <person name="Subramanian E."/>
            <person name="Araus A.J."/>
            <person name="Petzold A."/>
            <person name="Susuki M."/>
            <person name="Suzuki K.-i.T."/>
            <person name="Hayashi T."/>
            <person name="Toyoda A."/>
            <person name="Oliveira C."/>
            <person name="Osipova E."/>
            <person name="Leigh N.D."/>
            <person name="Simon A."/>
            <person name="Yun M.H."/>
        </authorList>
    </citation>
    <scope>NUCLEOTIDE SEQUENCE</scope>
    <source>
        <strain evidence="1">20211129_DDA</strain>
        <tissue evidence="1">Liver</tissue>
    </source>
</reference>
<comment type="caution">
    <text evidence="1">The sequence shown here is derived from an EMBL/GenBank/DDBJ whole genome shotgun (WGS) entry which is preliminary data.</text>
</comment>